<dbReference type="InterPro" id="IPR002939">
    <property type="entry name" value="DnaJ_C"/>
</dbReference>
<keyword evidence="1" id="KW-0143">Chaperone</keyword>
<dbReference type="GO" id="GO:0051082">
    <property type="term" value="F:unfolded protein binding"/>
    <property type="evidence" value="ECO:0007669"/>
    <property type="project" value="InterPro"/>
</dbReference>
<dbReference type="PROSITE" id="PS50076">
    <property type="entry name" value="DNAJ_2"/>
    <property type="match status" value="1"/>
</dbReference>
<feature type="domain" description="J" evidence="2">
    <location>
        <begin position="6"/>
        <end position="71"/>
    </location>
</feature>
<organism evidence="3 4">
    <name type="scientific">Rubricoccus marinus</name>
    <dbReference type="NCBI Taxonomy" id="716817"/>
    <lineage>
        <taxon>Bacteria</taxon>
        <taxon>Pseudomonadati</taxon>
        <taxon>Rhodothermota</taxon>
        <taxon>Rhodothermia</taxon>
        <taxon>Rhodothermales</taxon>
        <taxon>Rubricoccaceae</taxon>
        <taxon>Rubricoccus</taxon>
    </lineage>
</organism>
<accession>A0A259U1P5</accession>
<dbReference type="FunCoup" id="A0A259U1P5">
    <property type="interactions" value="111"/>
</dbReference>
<dbReference type="InterPro" id="IPR036869">
    <property type="entry name" value="J_dom_sf"/>
</dbReference>
<dbReference type="Proteomes" id="UP000216446">
    <property type="component" value="Unassembled WGS sequence"/>
</dbReference>
<dbReference type="Pfam" id="PF00226">
    <property type="entry name" value="DnaJ"/>
    <property type="match status" value="1"/>
</dbReference>
<dbReference type="GO" id="GO:0005737">
    <property type="term" value="C:cytoplasm"/>
    <property type="evidence" value="ECO:0007669"/>
    <property type="project" value="TreeGrafter"/>
</dbReference>
<evidence type="ECO:0000259" key="2">
    <source>
        <dbReference type="PROSITE" id="PS50076"/>
    </source>
</evidence>
<sequence>MAEISNHYHVLDVSETASHAEIKRAYRSLAQELHPDRNAGAHDRLEHFREIQEAYEVLSNPSARLEYDRMRFGLGDAGRDMHASVHFGAAFAISKAYTRSHVEAEVRLMFEQALKGGHTSVTLTDGTAVQVPVPQGVRSGVKVRFKEKGPESESGKRSDLYVVFRVAPSPRFRREGNDLHIVEPITVIEALLGTQRAITNAYGRSVKISVSPGTQPGERLRLRGQGVRTATQCGDLYVEVRMIVPRSLTEEQREALAACVRSLGLQ</sequence>
<dbReference type="SUPFAM" id="SSF49493">
    <property type="entry name" value="HSP40/DnaJ peptide-binding domain"/>
    <property type="match status" value="2"/>
</dbReference>
<reference evidence="3 4" key="1">
    <citation type="submission" date="2016-11" db="EMBL/GenBank/DDBJ databases">
        <title>Study of marine rhodopsin-containing bacteria.</title>
        <authorList>
            <person name="Yoshizawa S."/>
            <person name="Kumagai Y."/>
            <person name="Kogure K."/>
        </authorList>
    </citation>
    <scope>NUCLEOTIDE SEQUENCE [LARGE SCALE GENOMIC DNA]</scope>
    <source>
        <strain evidence="3 4">SG-29</strain>
    </source>
</reference>
<dbReference type="FunFam" id="2.60.260.20:FF:000013">
    <property type="entry name" value="DnaJ subfamily B member 11"/>
    <property type="match status" value="1"/>
</dbReference>
<dbReference type="Pfam" id="PF01556">
    <property type="entry name" value="DnaJ_C"/>
    <property type="match status" value="1"/>
</dbReference>
<dbReference type="InterPro" id="IPR001623">
    <property type="entry name" value="DnaJ_domain"/>
</dbReference>
<dbReference type="Gene3D" id="2.60.260.20">
    <property type="entry name" value="Urease metallochaperone UreE, N-terminal domain"/>
    <property type="match status" value="2"/>
</dbReference>
<dbReference type="CDD" id="cd06257">
    <property type="entry name" value="DnaJ"/>
    <property type="match status" value="1"/>
</dbReference>
<dbReference type="PANTHER" id="PTHR43096">
    <property type="entry name" value="DNAJ HOMOLOG 1, MITOCHONDRIAL-RELATED"/>
    <property type="match status" value="1"/>
</dbReference>
<dbReference type="InParanoid" id="A0A259U1P5"/>
<dbReference type="Gene3D" id="1.10.287.110">
    <property type="entry name" value="DnaJ domain"/>
    <property type="match status" value="1"/>
</dbReference>
<dbReference type="InterPro" id="IPR018253">
    <property type="entry name" value="DnaJ_domain_CS"/>
</dbReference>
<name>A0A259U1P5_9BACT</name>
<dbReference type="EMBL" id="MQWB01000001">
    <property type="protein sequence ID" value="OZC03902.1"/>
    <property type="molecule type" value="Genomic_DNA"/>
</dbReference>
<gene>
    <name evidence="3" type="ORF">BSZ36_13455</name>
</gene>
<proteinExistence type="predicted"/>
<dbReference type="OrthoDB" id="9779889at2"/>
<comment type="caution">
    <text evidence="3">The sequence shown here is derived from an EMBL/GenBank/DDBJ whole genome shotgun (WGS) entry which is preliminary data.</text>
</comment>
<evidence type="ECO:0000313" key="3">
    <source>
        <dbReference type="EMBL" id="OZC03902.1"/>
    </source>
</evidence>
<dbReference type="AlphaFoldDB" id="A0A259U1P5"/>
<dbReference type="SMART" id="SM00271">
    <property type="entry name" value="DnaJ"/>
    <property type="match status" value="1"/>
</dbReference>
<dbReference type="PROSITE" id="PS00636">
    <property type="entry name" value="DNAJ_1"/>
    <property type="match status" value="1"/>
</dbReference>
<dbReference type="SUPFAM" id="SSF46565">
    <property type="entry name" value="Chaperone J-domain"/>
    <property type="match status" value="1"/>
</dbReference>
<dbReference type="PRINTS" id="PR00625">
    <property type="entry name" value="JDOMAIN"/>
</dbReference>
<dbReference type="PANTHER" id="PTHR43096:SF52">
    <property type="entry name" value="DNAJ HOMOLOG 1, MITOCHONDRIAL-RELATED"/>
    <property type="match status" value="1"/>
</dbReference>
<evidence type="ECO:0000256" key="1">
    <source>
        <dbReference type="ARBA" id="ARBA00023186"/>
    </source>
</evidence>
<dbReference type="RefSeq" id="WP_094549788.1">
    <property type="nucleotide sequence ID" value="NZ_MQWB01000001.1"/>
</dbReference>
<dbReference type="CDD" id="cd10747">
    <property type="entry name" value="DnaJ_C"/>
    <property type="match status" value="1"/>
</dbReference>
<evidence type="ECO:0000313" key="4">
    <source>
        <dbReference type="Proteomes" id="UP000216446"/>
    </source>
</evidence>
<dbReference type="GO" id="GO:0042026">
    <property type="term" value="P:protein refolding"/>
    <property type="evidence" value="ECO:0007669"/>
    <property type="project" value="TreeGrafter"/>
</dbReference>
<keyword evidence="4" id="KW-1185">Reference proteome</keyword>
<protein>
    <recommendedName>
        <fullName evidence="2">J domain-containing protein</fullName>
    </recommendedName>
</protein>
<dbReference type="InterPro" id="IPR008971">
    <property type="entry name" value="HSP40/DnaJ_pept-bd"/>
</dbReference>